<evidence type="ECO:0000256" key="1">
    <source>
        <dbReference type="SAM" id="SignalP"/>
    </source>
</evidence>
<dbReference type="GO" id="GO:0005975">
    <property type="term" value="P:carbohydrate metabolic process"/>
    <property type="evidence" value="ECO:0007669"/>
    <property type="project" value="UniProtKB-ARBA"/>
</dbReference>
<dbReference type="EMBL" id="SDWU01000032">
    <property type="protein sequence ID" value="RYB97316.1"/>
    <property type="molecule type" value="Genomic_DNA"/>
</dbReference>
<dbReference type="Gene3D" id="2.60.40.10">
    <property type="entry name" value="Immunoglobulins"/>
    <property type="match status" value="1"/>
</dbReference>
<reference evidence="3 4" key="1">
    <citation type="submission" date="2019-01" db="EMBL/GenBank/DDBJ databases">
        <title>Novel species of Nocardioides.</title>
        <authorList>
            <person name="Liu Q."/>
            <person name="Xin Y.-H."/>
        </authorList>
    </citation>
    <scope>NUCLEOTIDE SEQUENCE [LARGE SCALE GENOMIC DNA]</scope>
    <source>
        <strain evidence="3 4">CGMCC 4.6875</strain>
    </source>
</reference>
<gene>
    <name evidence="3" type="ORF">EUA07_20540</name>
</gene>
<feature type="domain" description="SpaA-like prealbumin fold" evidence="2">
    <location>
        <begin position="402"/>
        <end position="477"/>
    </location>
</feature>
<protein>
    <recommendedName>
        <fullName evidence="2">SpaA-like prealbumin fold domain-containing protein</fullName>
    </recommendedName>
</protein>
<dbReference type="InterPro" id="IPR041033">
    <property type="entry name" value="SpaA_PFL_dom_1"/>
</dbReference>
<dbReference type="Pfam" id="PF17802">
    <property type="entry name" value="SpaA"/>
    <property type="match status" value="1"/>
</dbReference>
<evidence type="ECO:0000313" key="3">
    <source>
        <dbReference type="EMBL" id="RYB97316.1"/>
    </source>
</evidence>
<evidence type="ECO:0000313" key="4">
    <source>
        <dbReference type="Proteomes" id="UP000293291"/>
    </source>
</evidence>
<accession>A0A4Q2S5I1</accession>
<proteinExistence type="predicted"/>
<keyword evidence="4" id="KW-1185">Reference proteome</keyword>
<dbReference type="Proteomes" id="UP000293291">
    <property type="component" value="Unassembled WGS sequence"/>
</dbReference>
<dbReference type="RefSeq" id="WP_129457047.1">
    <property type="nucleotide sequence ID" value="NZ_JACXYX010000027.1"/>
</dbReference>
<sequence length="564" mass="58322">MHPHLRTHRTRRAAAVGGAALLVIAMASTGAFASHAEASLAGSNFEIDVDANLKVDDAAPPSLDWANVTETRATDKVNGTGDDSYAGGVKEDTSCPGAVTDSIPPNKSDLLSFHVYREAGTGGHPGFLNLAWSRVSEPSGTTLMDFEFNQSSQNCASGPNKVRTAGDLLLEYAIDQGGSRADITARTWSGTAWGDPADLDIPSATCGGNPCAAGTINSSTIPFAESDGLIDSGAKQARTFGEAQLDLRLIFQANKCSSFGSAMLKSRSSDSFTSQLKDFVAPVGINLTNCGKVVIHKQTIPEENPNTTVFGYTKTFGTDPTSGNTFTLTDDGEKVFNGVLFGSGYTVTEDVIPTNWAFDSVDCSASVGVTPSLDGPEVTFDIDADTDVLECTYYNELQLGALKILKNSTKGGAVSTAGAVFSYTGGSVTDNGTGDSDPDIGEVCVPGLATGNYTVNETTPPPGYGGATQTNVAVTVVTGTNCSDNQPTGTGVATFVNAPLADLQVNFRDGGSGETSLVEAISCTNTGVTADTTAATGWDDSATYTGIKIDPSPRTITCTIVIDP</sequence>
<dbReference type="OrthoDB" id="3985100at2"/>
<keyword evidence="1" id="KW-0732">Signal</keyword>
<feature type="chain" id="PRO_5021014385" description="SpaA-like prealbumin fold domain-containing protein" evidence="1">
    <location>
        <begin position="34"/>
        <end position="564"/>
    </location>
</feature>
<dbReference type="AlphaFoldDB" id="A0A4Q2S5I1"/>
<name>A0A4Q2S5I1_9ACTN</name>
<comment type="caution">
    <text evidence="3">The sequence shown here is derived from an EMBL/GenBank/DDBJ whole genome shotgun (WGS) entry which is preliminary data.</text>
</comment>
<feature type="signal peptide" evidence="1">
    <location>
        <begin position="1"/>
        <end position="33"/>
    </location>
</feature>
<dbReference type="InterPro" id="IPR013783">
    <property type="entry name" value="Ig-like_fold"/>
</dbReference>
<evidence type="ECO:0000259" key="2">
    <source>
        <dbReference type="Pfam" id="PF17802"/>
    </source>
</evidence>
<organism evidence="3 4">
    <name type="scientific">Nocardioides ganghwensis</name>
    <dbReference type="NCBI Taxonomy" id="252230"/>
    <lineage>
        <taxon>Bacteria</taxon>
        <taxon>Bacillati</taxon>
        <taxon>Actinomycetota</taxon>
        <taxon>Actinomycetes</taxon>
        <taxon>Propionibacteriales</taxon>
        <taxon>Nocardioidaceae</taxon>
        <taxon>Nocardioides</taxon>
    </lineage>
</organism>